<comment type="caution">
    <text evidence="1">The sequence shown here is derived from an EMBL/GenBank/DDBJ whole genome shotgun (WGS) entry which is preliminary data.</text>
</comment>
<evidence type="ECO:0000313" key="2">
    <source>
        <dbReference type="Proteomes" id="UP001271007"/>
    </source>
</evidence>
<protein>
    <submittedName>
        <fullName evidence="1">Uncharacterized protein</fullName>
    </submittedName>
</protein>
<accession>A0AAJ0GA65</accession>
<reference evidence="1" key="1">
    <citation type="submission" date="2023-04" db="EMBL/GenBank/DDBJ databases">
        <title>Black Yeasts Isolated from many extreme environments.</title>
        <authorList>
            <person name="Coleine C."/>
            <person name="Stajich J.E."/>
            <person name="Selbmann L."/>
        </authorList>
    </citation>
    <scope>NUCLEOTIDE SEQUENCE</scope>
    <source>
        <strain evidence="1">CCFEE 5312</strain>
    </source>
</reference>
<proteinExistence type="predicted"/>
<name>A0AAJ0GA65_9PEZI</name>
<organism evidence="1 2">
    <name type="scientific">Extremus antarcticus</name>
    <dbReference type="NCBI Taxonomy" id="702011"/>
    <lineage>
        <taxon>Eukaryota</taxon>
        <taxon>Fungi</taxon>
        <taxon>Dikarya</taxon>
        <taxon>Ascomycota</taxon>
        <taxon>Pezizomycotina</taxon>
        <taxon>Dothideomycetes</taxon>
        <taxon>Dothideomycetidae</taxon>
        <taxon>Mycosphaerellales</taxon>
        <taxon>Extremaceae</taxon>
        <taxon>Extremus</taxon>
    </lineage>
</organism>
<sequence length="206" mass="23644">MKSLPIELQEKILVLAIKMSIGLPRTPPGHRYYAAIQASPALLLKLVISDIIEGFNLVFKKSFLLDAYCRSTTLTAMLIDTSAYPLETCPTYSIDAGLFEQQRDLQEHVRSLQIFTEGVVLNSQFSAYIDEIKSIVRSCPELLHLSIATRRLISKSRDLVPRTVARLTLFVDKINKKREKKICLEFTDEWFMVPNELAVVWWKLQR</sequence>
<dbReference type="Proteomes" id="UP001271007">
    <property type="component" value="Unassembled WGS sequence"/>
</dbReference>
<keyword evidence="2" id="KW-1185">Reference proteome</keyword>
<dbReference type="EMBL" id="JAWDJX010000033">
    <property type="protein sequence ID" value="KAK3050364.1"/>
    <property type="molecule type" value="Genomic_DNA"/>
</dbReference>
<gene>
    <name evidence="1" type="ORF">LTR09_008514</name>
</gene>
<dbReference type="AlphaFoldDB" id="A0AAJ0GA65"/>
<evidence type="ECO:0000313" key="1">
    <source>
        <dbReference type="EMBL" id="KAK3050364.1"/>
    </source>
</evidence>